<sequence>MVFYVFNNFVMSREKKKETSVKTKTPSDYQSGKGKTVLKDEPVMLNRKVKNGK</sequence>
<proteinExistence type="predicted"/>
<dbReference type="STRING" id="390241.SAMN04488023_12227"/>
<dbReference type="Proteomes" id="UP000199572">
    <property type="component" value="Unassembled WGS sequence"/>
</dbReference>
<evidence type="ECO:0000256" key="1">
    <source>
        <dbReference type="SAM" id="MobiDB-lite"/>
    </source>
</evidence>
<organism evidence="2 3">
    <name type="scientific">Pedobacter rhizosphaerae</name>
    <dbReference type="NCBI Taxonomy" id="390241"/>
    <lineage>
        <taxon>Bacteria</taxon>
        <taxon>Pseudomonadati</taxon>
        <taxon>Bacteroidota</taxon>
        <taxon>Sphingobacteriia</taxon>
        <taxon>Sphingobacteriales</taxon>
        <taxon>Sphingobacteriaceae</taxon>
        <taxon>Pedobacter</taxon>
    </lineage>
</organism>
<name>A0A1H9TEP2_9SPHI</name>
<feature type="region of interest" description="Disordered" evidence="1">
    <location>
        <begin position="15"/>
        <end position="37"/>
    </location>
</feature>
<dbReference type="EMBL" id="FOGG01000022">
    <property type="protein sequence ID" value="SER95576.1"/>
    <property type="molecule type" value="Genomic_DNA"/>
</dbReference>
<evidence type="ECO:0000313" key="3">
    <source>
        <dbReference type="Proteomes" id="UP000199572"/>
    </source>
</evidence>
<protein>
    <submittedName>
        <fullName evidence="2">Uncharacterized protein</fullName>
    </submittedName>
</protein>
<keyword evidence="3" id="KW-1185">Reference proteome</keyword>
<dbReference type="AlphaFoldDB" id="A0A1H9TEP2"/>
<evidence type="ECO:0000313" key="2">
    <source>
        <dbReference type="EMBL" id="SER95576.1"/>
    </source>
</evidence>
<reference evidence="2 3" key="1">
    <citation type="submission" date="2016-10" db="EMBL/GenBank/DDBJ databases">
        <authorList>
            <person name="de Groot N.N."/>
        </authorList>
    </citation>
    <scope>NUCLEOTIDE SEQUENCE [LARGE SCALE GENOMIC DNA]</scope>
    <source>
        <strain evidence="2 3">DSM 18610</strain>
    </source>
</reference>
<gene>
    <name evidence="2" type="ORF">SAMN04488023_12227</name>
</gene>
<accession>A0A1H9TEP2</accession>